<keyword evidence="1" id="KW-1133">Transmembrane helix</keyword>
<feature type="transmembrane region" description="Helical" evidence="1">
    <location>
        <begin position="58"/>
        <end position="78"/>
    </location>
</feature>
<protein>
    <recommendedName>
        <fullName evidence="4">DUF1449 domain-containing protein</fullName>
    </recommendedName>
</protein>
<accession>A0ABY4L7B9</accession>
<sequence>MSDFFTAALGFPTALFSFALIVVVGYWCLVVLGVLGIDTLDADADSDVGGLTEAMSAIGLRGVPVTVSLSVMIAVAWFASLSGSALLDGVDLSDPMTIALGVVVLALAVVCAWAAASFFALLWRRFLPGGREPSRHDFVGRVCVVRTGRVGTDFGQAEVTAADGSTALIQVRQTGEEALTSGSTALIVDHDPDGSFFWVTAYHAELDPNRPTP</sequence>
<keyword evidence="3" id="KW-1185">Reference proteome</keyword>
<name>A0ABY4L7B9_THEAE</name>
<evidence type="ECO:0000256" key="1">
    <source>
        <dbReference type="SAM" id="Phobius"/>
    </source>
</evidence>
<keyword evidence="1" id="KW-0812">Transmembrane</keyword>
<feature type="transmembrane region" description="Helical" evidence="1">
    <location>
        <begin position="98"/>
        <end position="123"/>
    </location>
</feature>
<evidence type="ECO:0000313" key="2">
    <source>
        <dbReference type="EMBL" id="UPT23546.1"/>
    </source>
</evidence>
<dbReference type="EMBL" id="CP051627">
    <property type="protein sequence ID" value="UPT23546.1"/>
    <property type="molecule type" value="Genomic_DNA"/>
</dbReference>
<gene>
    <name evidence="2" type="ORF">FOF52_15225</name>
</gene>
<proteinExistence type="predicted"/>
<organism evidence="2 3">
    <name type="scientific">Thermobifida alba</name>
    <name type="common">Thermomonospora alba</name>
    <dbReference type="NCBI Taxonomy" id="53522"/>
    <lineage>
        <taxon>Bacteria</taxon>
        <taxon>Bacillati</taxon>
        <taxon>Actinomycetota</taxon>
        <taxon>Actinomycetes</taxon>
        <taxon>Streptosporangiales</taxon>
        <taxon>Nocardiopsidaceae</taxon>
        <taxon>Thermobifida</taxon>
    </lineage>
</organism>
<dbReference type="Proteomes" id="UP000832041">
    <property type="component" value="Chromosome"/>
</dbReference>
<evidence type="ECO:0008006" key="4">
    <source>
        <dbReference type="Google" id="ProtNLM"/>
    </source>
</evidence>
<keyword evidence="1" id="KW-0472">Membrane</keyword>
<feature type="transmembrane region" description="Helical" evidence="1">
    <location>
        <begin position="15"/>
        <end position="37"/>
    </location>
</feature>
<reference evidence="2 3" key="1">
    <citation type="submission" date="2020-04" db="EMBL/GenBank/DDBJ databases">
        <title>Thermobifida alba genome sequencing and assembly.</title>
        <authorList>
            <person name="Luzics S."/>
            <person name="Horvath B."/>
            <person name="Nagy I."/>
            <person name="Toth A."/>
            <person name="Nagy I."/>
            <person name="Kukolya J."/>
        </authorList>
    </citation>
    <scope>NUCLEOTIDE SEQUENCE [LARGE SCALE GENOMIC DNA]</scope>
    <source>
        <strain evidence="2 3">DSM 43795</strain>
    </source>
</reference>
<evidence type="ECO:0000313" key="3">
    <source>
        <dbReference type="Proteomes" id="UP000832041"/>
    </source>
</evidence>